<dbReference type="Proteomes" id="UP001430306">
    <property type="component" value="Unassembled WGS sequence"/>
</dbReference>
<protein>
    <submittedName>
        <fullName evidence="2">Uncharacterized protein</fullName>
    </submittedName>
</protein>
<gene>
    <name evidence="2" type="ORF">LOC71_08140</name>
</gene>
<comment type="caution">
    <text evidence="2">The sequence shown here is derived from an EMBL/GenBank/DDBJ whole genome shotgun (WGS) entry which is preliminary data.</text>
</comment>
<dbReference type="EMBL" id="JAJKFW010000018">
    <property type="protein sequence ID" value="MCC9642241.1"/>
    <property type="molecule type" value="Genomic_DNA"/>
</dbReference>
<evidence type="ECO:0000313" key="2">
    <source>
        <dbReference type="EMBL" id="MCC9642241.1"/>
    </source>
</evidence>
<reference evidence="2" key="1">
    <citation type="submission" date="2021-11" db="EMBL/GenBank/DDBJ databases">
        <title>Genome sequence.</title>
        <authorList>
            <person name="Sun Q."/>
        </authorList>
    </citation>
    <scope>NUCLEOTIDE SEQUENCE</scope>
    <source>
        <strain evidence="2">JC740</strain>
    </source>
</reference>
<accession>A0ABS8NFB4</accession>
<keyword evidence="1" id="KW-0472">Membrane</keyword>
<keyword evidence="1" id="KW-1133">Transmembrane helix</keyword>
<keyword evidence="3" id="KW-1185">Reference proteome</keyword>
<dbReference type="RefSeq" id="WP_230273017.1">
    <property type="nucleotide sequence ID" value="NZ_JAJKFW010000018.1"/>
</dbReference>
<sequence>MPWSDMDAAREGLSLAGSLFAVLSTFYFWLVRANRERAKVEACAVNGLRGTMLMAMEDTATYRSVQPSENEIVLKYWLDLAIVNNSELPNALLGIKVWMKFADGRWHAMQVGAVESGEDLFPINVDPLTTAALHLTLATKIPGEVSGGFRERECAAGDALPSEVPIRIEMQALRDKVFVTELVDDGRRLLRTDAESMAASKTAA</sequence>
<evidence type="ECO:0000313" key="3">
    <source>
        <dbReference type="Proteomes" id="UP001430306"/>
    </source>
</evidence>
<feature type="transmembrane region" description="Helical" evidence="1">
    <location>
        <begin position="12"/>
        <end position="30"/>
    </location>
</feature>
<organism evidence="2 3">
    <name type="scientific">Rhodopirellula halodulae</name>
    <dbReference type="NCBI Taxonomy" id="2894198"/>
    <lineage>
        <taxon>Bacteria</taxon>
        <taxon>Pseudomonadati</taxon>
        <taxon>Planctomycetota</taxon>
        <taxon>Planctomycetia</taxon>
        <taxon>Pirellulales</taxon>
        <taxon>Pirellulaceae</taxon>
        <taxon>Rhodopirellula</taxon>
    </lineage>
</organism>
<proteinExistence type="predicted"/>
<evidence type="ECO:0000256" key="1">
    <source>
        <dbReference type="SAM" id="Phobius"/>
    </source>
</evidence>
<keyword evidence="1" id="KW-0812">Transmembrane</keyword>
<name>A0ABS8NFB4_9BACT</name>